<proteinExistence type="predicted"/>
<name>A0A3P7E2S4_WUCBA</name>
<keyword evidence="2" id="KW-1185">Reference proteome</keyword>
<dbReference type="EMBL" id="UYWW01009534">
    <property type="protein sequence ID" value="VDM16830.1"/>
    <property type="molecule type" value="Genomic_DNA"/>
</dbReference>
<sequence>MVVLRIHKLLELESCFRIMYFIRYVSRQSNTSISGQTATVIIFAAAESEEEVLSAQHVLVEPDKTGRLTHGCVMQQPSSTELFPGGLKFEKVADSAGKFSCWSNSSSDGISGEIFMNML</sequence>
<dbReference type="Proteomes" id="UP000270924">
    <property type="component" value="Unassembled WGS sequence"/>
</dbReference>
<reference evidence="1 2" key="1">
    <citation type="submission" date="2018-11" db="EMBL/GenBank/DDBJ databases">
        <authorList>
            <consortium name="Pathogen Informatics"/>
        </authorList>
    </citation>
    <scope>NUCLEOTIDE SEQUENCE [LARGE SCALE GENOMIC DNA]</scope>
</reference>
<dbReference type="InParanoid" id="A0A3P7E2S4"/>
<accession>A0A3P7E2S4</accession>
<dbReference type="AlphaFoldDB" id="A0A3P7E2S4"/>
<protein>
    <submittedName>
        <fullName evidence="1">Uncharacterized protein</fullName>
    </submittedName>
</protein>
<gene>
    <name evidence="1" type="ORF">WBA_LOCUS9533</name>
</gene>
<organism evidence="1 2">
    <name type="scientific">Wuchereria bancrofti</name>
    <dbReference type="NCBI Taxonomy" id="6293"/>
    <lineage>
        <taxon>Eukaryota</taxon>
        <taxon>Metazoa</taxon>
        <taxon>Ecdysozoa</taxon>
        <taxon>Nematoda</taxon>
        <taxon>Chromadorea</taxon>
        <taxon>Rhabditida</taxon>
        <taxon>Spirurina</taxon>
        <taxon>Spiruromorpha</taxon>
        <taxon>Filarioidea</taxon>
        <taxon>Onchocercidae</taxon>
        <taxon>Wuchereria</taxon>
    </lineage>
</organism>
<evidence type="ECO:0000313" key="2">
    <source>
        <dbReference type="Proteomes" id="UP000270924"/>
    </source>
</evidence>
<evidence type="ECO:0000313" key="1">
    <source>
        <dbReference type="EMBL" id="VDM16830.1"/>
    </source>
</evidence>